<dbReference type="InterPro" id="IPR036282">
    <property type="entry name" value="Glutathione-S-Trfase_C_sf"/>
</dbReference>
<dbReference type="InterPro" id="IPR040079">
    <property type="entry name" value="Glutathione_S-Trfase"/>
</dbReference>
<dbReference type="GO" id="GO:0016034">
    <property type="term" value="F:maleylacetoacetate isomerase activity"/>
    <property type="evidence" value="ECO:0007669"/>
    <property type="project" value="TreeGrafter"/>
</dbReference>
<reference evidence="4 5" key="1">
    <citation type="submission" date="2016-10" db="EMBL/GenBank/DDBJ databases">
        <authorList>
            <person name="de Groot N.N."/>
        </authorList>
    </citation>
    <scope>NUCLEOTIDE SEQUENCE [LARGE SCALE GENOMIC DNA]</scope>
    <source>
        <strain evidence="4 5">CGMCC 1.9109</strain>
    </source>
</reference>
<name>A0A1G7CJ96_9PROT</name>
<dbReference type="PANTHER" id="PTHR42673">
    <property type="entry name" value="MALEYLACETOACETATE ISOMERASE"/>
    <property type="match status" value="1"/>
</dbReference>
<dbReference type="OrthoDB" id="509852at2"/>
<dbReference type="Gene3D" id="3.40.30.10">
    <property type="entry name" value="Glutaredoxin"/>
    <property type="match status" value="1"/>
</dbReference>
<organism evidence="4 5">
    <name type="scientific">Kordiimonas lacus</name>
    <dbReference type="NCBI Taxonomy" id="637679"/>
    <lineage>
        <taxon>Bacteria</taxon>
        <taxon>Pseudomonadati</taxon>
        <taxon>Pseudomonadota</taxon>
        <taxon>Alphaproteobacteria</taxon>
        <taxon>Kordiimonadales</taxon>
        <taxon>Kordiimonadaceae</taxon>
        <taxon>Kordiimonas</taxon>
    </lineage>
</organism>
<dbReference type="InterPro" id="IPR034333">
    <property type="entry name" value="GST_Zeta_N"/>
</dbReference>
<dbReference type="SFLD" id="SFLDG00358">
    <property type="entry name" value="Main_(cytGST)"/>
    <property type="match status" value="1"/>
</dbReference>
<dbReference type="Pfam" id="PF13410">
    <property type="entry name" value="GST_C_2"/>
    <property type="match status" value="1"/>
</dbReference>
<evidence type="ECO:0000259" key="2">
    <source>
        <dbReference type="PROSITE" id="PS50404"/>
    </source>
</evidence>
<dbReference type="GO" id="GO:0005737">
    <property type="term" value="C:cytoplasm"/>
    <property type="evidence" value="ECO:0007669"/>
    <property type="project" value="InterPro"/>
</dbReference>
<dbReference type="InterPro" id="IPR036249">
    <property type="entry name" value="Thioredoxin-like_sf"/>
</dbReference>
<dbReference type="SUPFAM" id="SSF52833">
    <property type="entry name" value="Thioredoxin-like"/>
    <property type="match status" value="1"/>
</dbReference>
<evidence type="ECO:0000313" key="4">
    <source>
        <dbReference type="EMBL" id="SDE39389.1"/>
    </source>
</evidence>
<proteinExistence type="inferred from homology"/>
<dbReference type="SUPFAM" id="SSF47616">
    <property type="entry name" value="GST C-terminal domain-like"/>
    <property type="match status" value="1"/>
</dbReference>
<feature type="domain" description="GST N-terminal" evidence="2">
    <location>
        <begin position="1"/>
        <end position="83"/>
    </location>
</feature>
<dbReference type="InterPro" id="IPR005955">
    <property type="entry name" value="GST_Zeta"/>
</dbReference>
<dbReference type="InterPro" id="IPR004045">
    <property type="entry name" value="Glutathione_S-Trfase_N"/>
</dbReference>
<dbReference type="AlphaFoldDB" id="A0A1G7CJ96"/>
<gene>
    <name evidence="4" type="ORF">SAMN04488071_2827</name>
</gene>
<keyword evidence="5" id="KW-1185">Reference proteome</keyword>
<feature type="domain" description="GST C-terminal" evidence="3">
    <location>
        <begin position="88"/>
        <end position="216"/>
    </location>
</feature>
<dbReference type="Proteomes" id="UP000183685">
    <property type="component" value="Unassembled WGS sequence"/>
</dbReference>
<dbReference type="InterPro" id="IPR010987">
    <property type="entry name" value="Glutathione-S-Trfase_C-like"/>
</dbReference>
<dbReference type="Gene3D" id="1.20.1050.10">
    <property type="match status" value="1"/>
</dbReference>
<evidence type="ECO:0000259" key="3">
    <source>
        <dbReference type="PROSITE" id="PS50405"/>
    </source>
</evidence>
<dbReference type="SFLD" id="SFLDS00019">
    <property type="entry name" value="Glutathione_Transferase_(cytos"/>
    <property type="match status" value="1"/>
</dbReference>
<dbReference type="GO" id="GO:0004364">
    <property type="term" value="F:glutathione transferase activity"/>
    <property type="evidence" value="ECO:0007669"/>
    <property type="project" value="TreeGrafter"/>
</dbReference>
<dbReference type="CDD" id="cd03042">
    <property type="entry name" value="GST_N_Zeta"/>
    <property type="match status" value="1"/>
</dbReference>
<evidence type="ECO:0000313" key="5">
    <source>
        <dbReference type="Proteomes" id="UP000183685"/>
    </source>
</evidence>
<dbReference type="PROSITE" id="PS50405">
    <property type="entry name" value="GST_CTER"/>
    <property type="match status" value="1"/>
</dbReference>
<dbReference type="FunFam" id="1.20.1050.10:FF:000017">
    <property type="entry name" value="Maleylacetoacetate isomerase"/>
    <property type="match status" value="1"/>
</dbReference>
<dbReference type="PROSITE" id="PS50404">
    <property type="entry name" value="GST_NTER"/>
    <property type="match status" value="1"/>
</dbReference>
<comment type="similarity">
    <text evidence="1">Belongs to the GST superfamily. Zeta family.</text>
</comment>
<dbReference type="Pfam" id="PF02798">
    <property type="entry name" value="GST_N"/>
    <property type="match status" value="1"/>
</dbReference>
<sequence>MRILYGYFRSSAAFRVRIALGLKGLDYEHRAINLKPGVSEQKSEDYLKLNPQGRVPYFIDGDVALSQSPAILEYLDEAYPRPSLLPEGMADRAYVRQLASLIGCDIHPLNNLSVLMRIKGQLGADEDATNSWYHHWVTEGFTALEAMLASSEHRGRFCFGDTPSMADIYLVPQVWNARRFGTPLDAFPTILSIDAACQQEQAFIAAAPENQPDAPQA</sequence>
<evidence type="ECO:0000256" key="1">
    <source>
        <dbReference type="ARBA" id="ARBA00010007"/>
    </source>
</evidence>
<dbReference type="CDD" id="cd03191">
    <property type="entry name" value="GST_C_Zeta"/>
    <property type="match status" value="1"/>
</dbReference>
<accession>A0A1G7CJ96</accession>
<dbReference type="STRING" id="637679.GCA_001550055_03094"/>
<keyword evidence="4" id="KW-0670">Pyruvate</keyword>
<dbReference type="NCBIfam" id="TIGR01262">
    <property type="entry name" value="maiA"/>
    <property type="match status" value="1"/>
</dbReference>
<keyword evidence="4" id="KW-0413">Isomerase</keyword>
<dbReference type="GO" id="GO:0006749">
    <property type="term" value="P:glutathione metabolic process"/>
    <property type="evidence" value="ECO:0007669"/>
    <property type="project" value="TreeGrafter"/>
</dbReference>
<dbReference type="PANTHER" id="PTHR42673:SF21">
    <property type="entry name" value="GLUTATHIONE S-TRANSFERASE YFCF"/>
    <property type="match status" value="1"/>
</dbReference>
<dbReference type="InterPro" id="IPR034330">
    <property type="entry name" value="GST_Zeta_C"/>
</dbReference>
<dbReference type="EMBL" id="FNAK01000006">
    <property type="protein sequence ID" value="SDE39389.1"/>
    <property type="molecule type" value="Genomic_DNA"/>
</dbReference>
<protein>
    <submittedName>
        <fullName evidence="4">Maleylpyruvate isomerase</fullName>
    </submittedName>
</protein>
<dbReference type="GO" id="GO:0006559">
    <property type="term" value="P:L-phenylalanine catabolic process"/>
    <property type="evidence" value="ECO:0007669"/>
    <property type="project" value="TreeGrafter"/>
</dbReference>